<dbReference type="Proteomes" id="UP001497623">
    <property type="component" value="Unassembled WGS sequence"/>
</dbReference>
<proteinExistence type="predicted"/>
<gene>
    <name evidence="1" type="ORF">MNOR_LOCUS37999</name>
</gene>
<protein>
    <submittedName>
        <fullName evidence="1">Uncharacterized protein</fullName>
    </submittedName>
</protein>
<sequence length="127" mass="14302">MPCQTFLERMPTPPLPICRRHSRSSHAQIAAVKLKVDQQVAVVVEELKVEPLKPQVVPNPHQFSSLDIYTDGSSFDKNSSILYHVDLFLSDHMDLFTNDFVGKFTCKHVELLTTASSYSIETSKSLP</sequence>
<name>A0AAV2SNG5_MEGNR</name>
<evidence type="ECO:0000313" key="1">
    <source>
        <dbReference type="EMBL" id="CAL4206165.1"/>
    </source>
</evidence>
<keyword evidence="2" id="KW-1185">Reference proteome</keyword>
<comment type="caution">
    <text evidence="1">The sequence shown here is derived from an EMBL/GenBank/DDBJ whole genome shotgun (WGS) entry which is preliminary data.</text>
</comment>
<reference evidence="1 2" key="1">
    <citation type="submission" date="2024-05" db="EMBL/GenBank/DDBJ databases">
        <authorList>
            <person name="Wallberg A."/>
        </authorList>
    </citation>
    <scope>NUCLEOTIDE SEQUENCE [LARGE SCALE GENOMIC DNA]</scope>
</reference>
<evidence type="ECO:0000313" key="2">
    <source>
        <dbReference type="Proteomes" id="UP001497623"/>
    </source>
</evidence>
<dbReference type="AlphaFoldDB" id="A0AAV2SNG5"/>
<accession>A0AAV2SNG5</accession>
<organism evidence="1 2">
    <name type="scientific">Meganyctiphanes norvegica</name>
    <name type="common">Northern krill</name>
    <name type="synonym">Thysanopoda norvegica</name>
    <dbReference type="NCBI Taxonomy" id="48144"/>
    <lineage>
        <taxon>Eukaryota</taxon>
        <taxon>Metazoa</taxon>
        <taxon>Ecdysozoa</taxon>
        <taxon>Arthropoda</taxon>
        <taxon>Crustacea</taxon>
        <taxon>Multicrustacea</taxon>
        <taxon>Malacostraca</taxon>
        <taxon>Eumalacostraca</taxon>
        <taxon>Eucarida</taxon>
        <taxon>Euphausiacea</taxon>
        <taxon>Euphausiidae</taxon>
        <taxon>Meganyctiphanes</taxon>
    </lineage>
</organism>
<dbReference type="EMBL" id="CAXKWB010081771">
    <property type="protein sequence ID" value="CAL4206165.1"/>
    <property type="molecule type" value="Genomic_DNA"/>
</dbReference>